<dbReference type="GO" id="GO:0005634">
    <property type="term" value="C:nucleus"/>
    <property type="evidence" value="ECO:0007669"/>
    <property type="project" value="UniProtKB-SubCell"/>
</dbReference>
<dbReference type="Proteomes" id="UP000572325">
    <property type="component" value="Unassembled WGS sequence"/>
</dbReference>
<evidence type="ECO:0000259" key="12">
    <source>
        <dbReference type="PROSITE" id="PS50157"/>
    </source>
</evidence>
<keyword evidence="9" id="KW-0804">Transcription</keyword>
<comment type="subcellular location">
    <subcellularLocation>
        <location evidence="1">Nucleus</location>
    </subcellularLocation>
</comment>
<evidence type="ECO:0000256" key="9">
    <source>
        <dbReference type="ARBA" id="ARBA00023163"/>
    </source>
</evidence>
<dbReference type="GO" id="GO:0000981">
    <property type="term" value="F:DNA-binding transcription factor activity, RNA polymerase II-specific"/>
    <property type="evidence" value="ECO:0007669"/>
    <property type="project" value="TreeGrafter"/>
</dbReference>
<evidence type="ECO:0000256" key="4">
    <source>
        <dbReference type="ARBA" id="ARBA00022737"/>
    </source>
</evidence>
<organism evidence="13 14">
    <name type="scientific">Sterrhoptilus dennistouni</name>
    <dbReference type="NCBI Taxonomy" id="2585820"/>
    <lineage>
        <taxon>Eukaryota</taxon>
        <taxon>Metazoa</taxon>
        <taxon>Chordata</taxon>
        <taxon>Craniata</taxon>
        <taxon>Vertebrata</taxon>
        <taxon>Euteleostomi</taxon>
        <taxon>Archelosauria</taxon>
        <taxon>Archosauria</taxon>
        <taxon>Dinosauria</taxon>
        <taxon>Saurischia</taxon>
        <taxon>Theropoda</taxon>
        <taxon>Coelurosauria</taxon>
        <taxon>Aves</taxon>
        <taxon>Neognathae</taxon>
        <taxon>Neoaves</taxon>
        <taxon>Telluraves</taxon>
        <taxon>Australaves</taxon>
        <taxon>Passeriformes</taxon>
        <taxon>Sylvioidea</taxon>
        <taxon>Zosteropidae</taxon>
        <taxon>Sterrhoptilus</taxon>
    </lineage>
</organism>
<evidence type="ECO:0000256" key="2">
    <source>
        <dbReference type="ARBA" id="ARBA00006991"/>
    </source>
</evidence>
<dbReference type="Pfam" id="PF00096">
    <property type="entry name" value="zf-C2H2"/>
    <property type="match status" value="2"/>
</dbReference>
<comment type="caution">
    <text evidence="13">The sequence shown here is derived from an EMBL/GenBank/DDBJ whole genome shotgun (WGS) entry which is preliminary data.</text>
</comment>
<proteinExistence type="inferred from homology"/>
<feature type="non-terminal residue" evidence="13">
    <location>
        <position position="63"/>
    </location>
</feature>
<evidence type="ECO:0000313" key="13">
    <source>
        <dbReference type="EMBL" id="NXI30910.1"/>
    </source>
</evidence>
<feature type="domain" description="C2H2-type" evidence="12">
    <location>
        <begin position="34"/>
        <end position="61"/>
    </location>
</feature>
<protein>
    <submittedName>
        <fullName evidence="13">ZFP3 protein</fullName>
    </submittedName>
</protein>
<keyword evidence="6" id="KW-0862">Zinc</keyword>
<feature type="non-terminal residue" evidence="13">
    <location>
        <position position="1"/>
    </location>
</feature>
<evidence type="ECO:0000256" key="7">
    <source>
        <dbReference type="ARBA" id="ARBA00023015"/>
    </source>
</evidence>
<keyword evidence="8" id="KW-0238">DNA-binding</keyword>
<evidence type="ECO:0000256" key="10">
    <source>
        <dbReference type="ARBA" id="ARBA00023242"/>
    </source>
</evidence>
<dbReference type="PANTHER" id="PTHR23226:SF366">
    <property type="entry name" value="ZINC FINGER PROTEIN ZFP2"/>
    <property type="match status" value="1"/>
</dbReference>
<dbReference type="Gene3D" id="3.30.160.60">
    <property type="entry name" value="Classic Zinc Finger"/>
    <property type="match status" value="2"/>
</dbReference>
<dbReference type="PROSITE" id="PS50157">
    <property type="entry name" value="ZINC_FINGER_C2H2_2"/>
    <property type="match status" value="2"/>
</dbReference>
<evidence type="ECO:0000313" key="14">
    <source>
        <dbReference type="Proteomes" id="UP000572325"/>
    </source>
</evidence>
<keyword evidence="10" id="KW-0539">Nucleus</keyword>
<comment type="similarity">
    <text evidence="2">Belongs to the krueppel C2H2-type zinc-finger protein family.</text>
</comment>
<keyword evidence="7" id="KW-0805">Transcription regulation</keyword>
<dbReference type="FunFam" id="3.30.160.60:FF:000185">
    <property type="entry name" value="zinc finger protein 319"/>
    <property type="match status" value="1"/>
</dbReference>
<gene>
    <name evidence="13" type="primary">Zfp3</name>
    <name evidence="13" type="ORF">STEDEN_R15095</name>
</gene>
<dbReference type="EMBL" id="VWZU01015628">
    <property type="protein sequence ID" value="NXI30910.1"/>
    <property type="molecule type" value="Genomic_DNA"/>
</dbReference>
<dbReference type="PANTHER" id="PTHR23226">
    <property type="entry name" value="ZINC FINGER AND SCAN DOMAIN-CONTAINING"/>
    <property type="match status" value="1"/>
</dbReference>
<evidence type="ECO:0000256" key="1">
    <source>
        <dbReference type="ARBA" id="ARBA00004123"/>
    </source>
</evidence>
<dbReference type="InterPro" id="IPR013087">
    <property type="entry name" value="Znf_C2H2_type"/>
</dbReference>
<dbReference type="SMART" id="SM00355">
    <property type="entry name" value="ZnF_C2H2"/>
    <property type="match status" value="2"/>
</dbReference>
<evidence type="ECO:0000256" key="11">
    <source>
        <dbReference type="PROSITE-ProRule" id="PRU00042"/>
    </source>
</evidence>
<dbReference type="SUPFAM" id="SSF57667">
    <property type="entry name" value="beta-beta-alpha zinc fingers"/>
    <property type="match status" value="1"/>
</dbReference>
<name>A0A7K9S4P9_9PASS</name>
<keyword evidence="3" id="KW-0479">Metal-binding</keyword>
<keyword evidence="5 11" id="KW-0863">Zinc-finger</keyword>
<accession>A0A7K9S4P9</accession>
<dbReference type="GO" id="GO:0008270">
    <property type="term" value="F:zinc ion binding"/>
    <property type="evidence" value="ECO:0007669"/>
    <property type="project" value="UniProtKB-KW"/>
</dbReference>
<keyword evidence="14" id="KW-1185">Reference proteome</keyword>
<feature type="domain" description="C2H2-type" evidence="12">
    <location>
        <begin position="6"/>
        <end position="33"/>
    </location>
</feature>
<dbReference type="GO" id="GO:0000978">
    <property type="term" value="F:RNA polymerase II cis-regulatory region sequence-specific DNA binding"/>
    <property type="evidence" value="ECO:0007669"/>
    <property type="project" value="TreeGrafter"/>
</dbReference>
<evidence type="ECO:0000256" key="8">
    <source>
        <dbReference type="ARBA" id="ARBA00023125"/>
    </source>
</evidence>
<dbReference type="FunFam" id="3.30.160.60:FF:000478">
    <property type="entry name" value="Zinc finger protein 133"/>
    <property type="match status" value="1"/>
</dbReference>
<keyword evidence="4" id="KW-0677">Repeat</keyword>
<dbReference type="PROSITE" id="PS00028">
    <property type="entry name" value="ZINC_FINGER_C2H2_1"/>
    <property type="match status" value="2"/>
</dbReference>
<sequence>AEERPYKCRECGKGFNQRGQLIIHQMSHTGERPCECPECGRRFRTSSKLVQHQQIHREERPFR</sequence>
<dbReference type="AlphaFoldDB" id="A0A7K9S4P9"/>
<dbReference type="InterPro" id="IPR036236">
    <property type="entry name" value="Znf_C2H2_sf"/>
</dbReference>
<evidence type="ECO:0000256" key="5">
    <source>
        <dbReference type="ARBA" id="ARBA00022771"/>
    </source>
</evidence>
<evidence type="ECO:0000256" key="3">
    <source>
        <dbReference type="ARBA" id="ARBA00022723"/>
    </source>
</evidence>
<evidence type="ECO:0000256" key="6">
    <source>
        <dbReference type="ARBA" id="ARBA00022833"/>
    </source>
</evidence>
<reference evidence="13 14" key="1">
    <citation type="submission" date="2019-09" db="EMBL/GenBank/DDBJ databases">
        <title>Bird 10,000 Genomes (B10K) Project - Family phase.</title>
        <authorList>
            <person name="Zhang G."/>
        </authorList>
    </citation>
    <scope>NUCLEOTIDE SEQUENCE [LARGE SCALE GENOMIC DNA]</scope>
    <source>
        <strain evidence="13">B10K-DU-001-27</strain>
        <tissue evidence="13">Muscle</tissue>
    </source>
</reference>